<evidence type="ECO:0000256" key="2">
    <source>
        <dbReference type="ARBA" id="ARBA00022771"/>
    </source>
</evidence>
<evidence type="ECO:0008006" key="9">
    <source>
        <dbReference type="Google" id="ProtNLM"/>
    </source>
</evidence>
<dbReference type="RefSeq" id="WP_262599976.1">
    <property type="nucleotide sequence ID" value="NZ_CP103300.1"/>
</dbReference>
<proteinExistence type="predicted"/>
<dbReference type="Pfam" id="PF00097">
    <property type="entry name" value="zf-C3HC4"/>
    <property type="match status" value="1"/>
</dbReference>
<dbReference type="Gene3D" id="3.30.40.10">
    <property type="entry name" value="Zinc/RING finger domain, C3HC4 (zinc finger)"/>
    <property type="match status" value="1"/>
</dbReference>
<organism evidence="7 8">
    <name type="scientific">Endozoicomonas euniceicola</name>
    <dbReference type="NCBI Taxonomy" id="1234143"/>
    <lineage>
        <taxon>Bacteria</taxon>
        <taxon>Pseudomonadati</taxon>
        <taxon>Pseudomonadota</taxon>
        <taxon>Gammaproteobacteria</taxon>
        <taxon>Oceanospirillales</taxon>
        <taxon>Endozoicomonadaceae</taxon>
        <taxon>Endozoicomonas</taxon>
    </lineage>
</organism>
<sequence length="204" mass="23902">MRQHCLICNITFDNWTITAYRSHVISHVAAKFADGSYFVGKNTASSGYWYCKICGFRFTNRDKLQDHLTEKHEHMIIYCTDQWHRNKNENKEAYFIEEYADMGLKKLLALFCLADPERPPDSELKEYTWGQYDFSRIDEVCPICLTGLYLRSPRSLNNCHHRLHGRCLKMLVESGAHHCPICRAEMHHGDGANYEYPDDPEFVL</sequence>
<evidence type="ECO:0000259" key="5">
    <source>
        <dbReference type="PROSITE" id="PS50089"/>
    </source>
</evidence>
<protein>
    <recommendedName>
        <fullName evidence="9">RING-type domain-containing protein</fullName>
    </recommendedName>
</protein>
<dbReference type="PROSITE" id="PS50157">
    <property type="entry name" value="ZINC_FINGER_C2H2_2"/>
    <property type="match status" value="1"/>
</dbReference>
<dbReference type="SUPFAM" id="SSF57850">
    <property type="entry name" value="RING/U-box"/>
    <property type="match status" value="1"/>
</dbReference>
<dbReference type="InterPro" id="IPR018957">
    <property type="entry name" value="Znf_C3HC4_RING-type"/>
</dbReference>
<gene>
    <name evidence="7" type="ORF">NX720_05685</name>
</gene>
<evidence type="ECO:0000259" key="6">
    <source>
        <dbReference type="PROSITE" id="PS50157"/>
    </source>
</evidence>
<dbReference type="InterPro" id="IPR013083">
    <property type="entry name" value="Znf_RING/FYVE/PHD"/>
</dbReference>
<evidence type="ECO:0000256" key="1">
    <source>
        <dbReference type="ARBA" id="ARBA00022723"/>
    </source>
</evidence>
<accession>A0ABY6GXA3</accession>
<dbReference type="CDD" id="cd16448">
    <property type="entry name" value="RING-H2"/>
    <property type="match status" value="1"/>
</dbReference>
<dbReference type="PROSITE" id="PS00028">
    <property type="entry name" value="ZINC_FINGER_C2H2_1"/>
    <property type="match status" value="1"/>
</dbReference>
<dbReference type="PROSITE" id="PS50089">
    <property type="entry name" value="ZF_RING_2"/>
    <property type="match status" value="1"/>
</dbReference>
<keyword evidence="1" id="KW-0479">Metal-binding</keyword>
<dbReference type="SMART" id="SM00355">
    <property type="entry name" value="ZnF_C2H2"/>
    <property type="match status" value="2"/>
</dbReference>
<keyword evidence="3" id="KW-0862">Zinc</keyword>
<dbReference type="InterPro" id="IPR013087">
    <property type="entry name" value="Znf_C2H2_type"/>
</dbReference>
<keyword evidence="8" id="KW-1185">Reference proteome</keyword>
<dbReference type="EMBL" id="CP103300">
    <property type="protein sequence ID" value="UYM17410.1"/>
    <property type="molecule type" value="Genomic_DNA"/>
</dbReference>
<feature type="domain" description="C2H2-type" evidence="6">
    <location>
        <begin position="49"/>
        <end position="72"/>
    </location>
</feature>
<evidence type="ECO:0000313" key="8">
    <source>
        <dbReference type="Proteomes" id="UP001163255"/>
    </source>
</evidence>
<keyword evidence="2 4" id="KW-0863">Zinc-finger</keyword>
<dbReference type="SMART" id="SM00184">
    <property type="entry name" value="RING"/>
    <property type="match status" value="1"/>
</dbReference>
<dbReference type="Gene3D" id="3.30.160.60">
    <property type="entry name" value="Classic Zinc Finger"/>
    <property type="match status" value="1"/>
</dbReference>
<dbReference type="InterPro" id="IPR001841">
    <property type="entry name" value="Znf_RING"/>
</dbReference>
<evidence type="ECO:0000313" key="7">
    <source>
        <dbReference type="EMBL" id="UYM17410.1"/>
    </source>
</evidence>
<feature type="domain" description="RING-type" evidence="5">
    <location>
        <begin position="141"/>
        <end position="183"/>
    </location>
</feature>
<dbReference type="Proteomes" id="UP001163255">
    <property type="component" value="Chromosome"/>
</dbReference>
<reference evidence="7" key="1">
    <citation type="submission" date="2022-10" db="EMBL/GenBank/DDBJ databases">
        <title>Completed Genome Sequence of two octocoral isolated bacterium, Endozoicomonas euniceicola EF212T and Endozoicomonas gorgoniicola PS125T.</title>
        <authorList>
            <person name="Chiou Y.-J."/>
            <person name="Chen Y.-H."/>
        </authorList>
    </citation>
    <scope>NUCLEOTIDE SEQUENCE</scope>
    <source>
        <strain evidence="7">EF212</strain>
    </source>
</reference>
<evidence type="ECO:0000256" key="4">
    <source>
        <dbReference type="PROSITE-ProRule" id="PRU00042"/>
    </source>
</evidence>
<evidence type="ECO:0000256" key="3">
    <source>
        <dbReference type="ARBA" id="ARBA00022833"/>
    </source>
</evidence>
<name>A0ABY6GXA3_9GAMM</name>